<dbReference type="InterPro" id="IPR010359">
    <property type="entry name" value="IrrE_HExxH"/>
</dbReference>
<dbReference type="EMBL" id="JAMSCK010000003">
    <property type="protein sequence ID" value="MCM8569542.1"/>
    <property type="molecule type" value="Genomic_DNA"/>
</dbReference>
<dbReference type="PANTHER" id="PTHR36924:SF1">
    <property type="entry name" value="ANTITOXIN HIGA-1"/>
    <property type="match status" value="1"/>
</dbReference>
<evidence type="ECO:0000256" key="2">
    <source>
        <dbReference type="ARBA" id="ARBA00023125"/>
    </source>
</evidence>
<reference evidence="4" key="1">
    <citation type="submission" date="2022-06" db="EMBL/GenBank/DDBJ databases">
        <title>Gramella sediminis sp. nov., isolated from deep-sea sediment of the Indian Ocean.</title>
        <authorList>
            <person name="Yang L."/>
        </authorList>
    </citation>
    <scope>NUCLEOTIDE SEQUENCE</scope>
    <source>
        <strain evidence="4">HMD3159</strain>
    </source>
</reference>
<dbReference type="RefSeq" id="WP_252112708.1">
    <property type="nucleotide sequence ID" value="NZ_JAMSCK010000003.1"/>
</dbReference>
<dbReference type="InterPro" id="IPR010982">
    <property type="entry name" value="Lambda_DNA-bd_dom_sf"/>
</dbReference>
<evidence type="ECO:0000313" key="4">
    <source>
        <dbReference type="EMBL" id="MCM8569542.1"/>
    </source>
</evidence>
<dbReference type="CDD" id="cd00093">
    <property type="entry name" value="HTH_XRE"/>
    <property type="match status" value="1"/>
</dbReference>
<comment type="caution">
    <text evidence="4">The sequence shown here is derived from an EMBL/GenBank/DDBJ whole genome shotgun (WGS) entry which is preliminary data.</text>
</comment>
<dbReference type="Pfam" id="PF01381">
    <property type="entry name" value="HTH_3"/>
    <property type="match status" value="1"/>
</dbReference>
<dbReference type="InterPro" id="IPR001387">
    <property type="entry name" value="Cro/C1-type_HTH"/>
</dbReference>
<feature type="domain" description="HTH cro/C1-type" evidence="3">
    <location>
        <begin position="19"/>
        <end position="73"/>
    </location>
</feature>
<comment type="similarity">
    <text evidence="1">Belongs to the short-chain fatty acyl-CoA assimilation regulator (ScfR) family.</text>
</comment>
<dbReference type="NCBIfam" id="TIGR02607">
    <property type="entry name" value="antidote_HigA"/>
    <property type="match status" value="1"/>
</dbReference>
<dbReference type="SUPFAM" id="SSF47413">
    <property type="entry name" value="lambda repressor-like DNA-binding domains"/>
    <property type="match status" value="1"/>
</dbReference>
<keyword evidence="5" id="KW-1185">Reference proteome</keyword>
<protein>
    <submittedName>
        <fullName evidence="4">HigA family addiction module antitoxin</fullName>
    </submittedName>
</protein>
<evidence type="ECO:0000313" key="5">
    <source>
        <dbReference type="Proteomes" id="UP001155077"/>
    </source>
</evidence>
<keyword evidence="2" id="KW-0238">DNA-binding</keyword>
<accession>A0ABT0Z1E6</accession>
<organism evidence="4 5">
    <name type="scientific">Gramella jeungdoensis</name>
    <dbReference type="NCBI Taxonomy" id="708091"/>
    <lineage>
        <taxon>Bacteria</taxon>
        <taxon>Pseudomonadati</taxon>
        <taxon>Bacteroidota</taxon>
        <taxon>Flavobacteriia</taxon>
        <taxon>Flavobacteriales</taxon>
        <taxon>Flavobacteriaceae</taxon>
        <taxon>Christiangramia</taxon>
    </lineage>
</organism>
<name>A0ABT0Z1E6_9FLAO</name>
<evidence type="ECO:0000256" key="1">
    <source>
        <dbReference type="ARBA" id="ARBA00007227"/>
    </source>
</evidence>
<dbReference type="PANTHER" id="PTHR36924">
    <property type="entry name" value="ANTITOXIN HIGA-1"/>
    <property type="match status" value="1"/>
</dbReference>
<evidence type="ECO:0000259" key="3">
    <source>
        <dbReference type="PROSITE" id="PS50943"/>
    </source>
</evidence>
<proteinExistence type="inferred from homology"/>
<dbReference type="Gene3D" id="1.10.10.2910">
    <property type="match status" value="1"/>
</dbReference>
<dbReference type="SMART" id="SM00530">
    <property type="entry name" value="HTH_XRE"/>
    <property type="match status" value="1"/>
</dbReference>
<gene>
    <name evidence="4" type="ORF">NE848_09130</name>
</gene>
<dbReference type="Proteomes" id="UP001155077">
    <property type="component" value="Unassembled WGS sequence"/>
</dbReference>
<dbReference type="Pfam" id="PF06114">
    <property type="entry name" value="Peptidase_M78"/>
    <property type="match status" value="1"/>
</dbReference>
<dbReference type="Gene3D" id="1.10.260.40">
    <property type="entry name" value="lambda repressor-like DNA-binding domains"/>
    <property type="match status" value="1"/>
</dbReference>
<dbReference type="InterPro" id="IPR013430">
    <property type="entry name" value="Toxin_antidote_HigA"/>
</dbReference>
<sequence>MATANNITPYLATHPGEIIKDELDANSITQADFSKLSGIKRSQLNEIIKGKRNINAELAILLEKILGVDAEYWMEAQKNYELDLARIKAKESKRLEAIEKFNFIKDKIAYKFLKKEKVISGDPIEDIEKIQNIYEIEHFEELATLGVQPAYTRFRKSPKLKIDPINIIGWTKLVQYQASKIHVGEFNYEKSDDLIRHLRLIINENNNTLEKVQNCLKEFGIKLIYQPKGEKTPVDGVSFWSEGNPAIGMSLRHKRIDNFAFTLFHELGHVFKHLLNNNEAQFIDLDPKQESKEYKNSIEEKEANKFAEENLITQKEWEQYLELYESNPFLDENIISFAEKINIHPYILRGRICHKLESYKHKTSISKKIN</sequence>
<dbReference type="PROSITE" id="PS50943">
    <property type="entry name" value="HTH_CROC1"/>
    <property type="match status" value="1"/>
</dbReference>